<dbReference type="Pfam" id="PF01381">
    <property type="entry name" value="HTH_3"/>
    <property type="match status" value="1"/>
</dbReference>
<organism evidence="2 3">
    <name type="scientific">Psychrobacillus soli</name>
    <dbReference type="NCBI Taxonomy" id="1543965"/>
    <lineage>
        <taxon>Bacteria</taxon>
        <taxon>Bacillati</taxon>
        <taxon>Bacillota</taxon>
        <taxon>Bacilli</taxon>
        <taxon>Bacillales</taxon>
        <taxon>Bacillaceae</taxon>
        <taxon>Psychrobacillus</taxon>
    </lineage>
</organism>
<keyword evidence="3" id="KW-1185">Reference proteome</keyword>
<evidence type="ECO:0000313" key="2">
    <source>
        <dbReference type="EMBL" id="TQR18130.1"/>
    </source>
</evidence>
<dbReference type="Proteomes" id="UP000318937">
    <property type="component" value="Unassembled WGS sequence"/>
</dbReference>
<accession>A0A544TL37</accession>
<dbReference type="PROSITE" id="PS50943">
    <property type="entry name" value="HTH_CROC1"/>
    <property type="match status" value="1"/>
</dbReference>
<proteinExistence type="predicted"/>
<dbReference type="SMART" id="SM00530">
    <property type="entry name" value="HTH_XRE"/>
    <property type="match status" value="1"/>
</dbReference>
<dbReference type="InterPro" id="IPR010982">
    <property type="entry name" value="Lambda_DNA-bd_dom_sf"/>
</dbReference>
<gene>
    <name evidence="2" type="ORF">FG383_02985</name>
</gene>
<dbReference type="OrthoDB" id="2968479at2"/>
<evidence type="ECO:0000259" key="1">
    <source>
        <dbReference type="PROSITE" id="PS50943"/>
    </source>
</evidence>
<reference evidence="2 3" key="1">
    <citation type="submission" date="2019-05" db="EMBL/GenBank/DDBJ databases">
        <title>Psychrobacillus vulpis sp. nov., a new species isolated from feces of a red fox that inhabits in The Tablas de Daimiel Natural Park, Albacete, Spain.</title>
        <authorList>
            <person name="Rodriguez M."/>
            <person name="Reina J.C."/>
            <person name="Bejar V."/>
            <person name="Llamas I."/>
        </authorList>
    </citation>
    <scope>NUCLEOTIDE SEQUENCE [LARGE SCALE GENOMIC DNA]</scope>
    <source>
        <strain evidence="2 3">NHI-2</strain>
    </source>
</reference>
<name>A0A544TL37_9BACI</name>
<dbReference type="GO" id="GO:0003677">
    <property type="term" value="F:DNA binding"/>
    <property type="evidence" value="ECO:0007669"/>
    <property type="project" value="InterPro"/>
</dbReference>
<feature type="domain" description="HTH cro/C1-type" evidence="1">
    <location>
        <begin position="7"/>
        <end position="61"/>
    </location>
</feature>
<dbReference type="EMBL" id="VDGG01000004">
    <property type="protein sequence ID" value="TQR18130.1"/>
    <property type="molecule type" value="Genomic_DNA"/>
</dbReference>
<dbReference type="Gene3D" id="1.10.260.40">
    <property type="entry name" value="lambda repressor-like DNA-binding domains"/>
    <property type="match status" value="1"/>
</dbReference>
<sequence length="132" mass="15978">MAFYERIREYREQLEITQIEASKRLGIDHSVLSKYERGDLSIPIELLDKFFVVYRIPEKEFLDMLIGTKLKRNNPGLEARESRERYLESFQEEYIAQLIPLKEFRELVMDVITVTSDEKERRRLLQNKRKNH</sequence>
<dbReference type="SUPFAM" id="SSF47413">
    <property type="entry name" value="lambda repressor-like DNA-binding domains"/>
    <property type="match status" value="1"/>
</dbReference>
<dbReference type="CDD" id="cd00093">
    <property type="entry name" value="HTH_XRE"/>
    <property type="match status" value="1"/>
</dbReference>
<dbReference type="RefSeq" id="WP_142605365.1">
    <property type="nucleotide sequence ID" value="NZ_VDGG01000004.1"/>
</dbReference>
<evidence type="ECO:0000313" key="3">
    <source>
        <dbReference type="Proteomes" id="UP000318937"/>
    </source>
</evidence>
<dbReference type="AlphaFoldDB" id="A0A544TL37"/>
<comment type="caution">
    <text evidence="2">The sequence shown here is derived from an EMBL/GenBank/DDBJ whole genome shotgun (WGS) entry which is preliminary data.</text>
</comment>
<protein>
    <submittedName>
        <fullName evidence="2">Helix-turn-helix transcriptional regulator</fullName>
    </submittedName>
</protein>
<dbReference type="InterPro" id="IPR001387">
    <property type="entry name" value="Cro/C1-type_HTH"/>
</dbReference>